<accession>A0A3D8IAI4</accession>
<feature type="transmembrane region" description="Helical" evidence="1">
    <location>
        <begin position="32"/>
        <end position="52"/>
    </location>
</feature>
<comment type="caution">
    <text evidence="2">The sequence shown here is derived from an EMBL/GenBank/DDBJ whole genome shotgun (WGS) entry which is preliminary data.</text>
</comment>
<dbReference type="AlphaFoldDB" id="A0A3D8IAI4"/>
<evidence type="ECO:0000313" key="3">
    <source>
        <dbReference type="Proteomes" id="UP000256650"/>
    </source>
</evidence>
<organism evidence="2 3">
    <name type="scientific">Helicobacter ganmani</name>
    <dbReference type="NCBI Taxonomy" id="60246"/>
    <lineage>
        <taxon>Bacteria</taxon>
        <taxon>Pseudomonadati</taxon>
        <taxon>Campylobacterota</taxon>
        <taxon>Epsilonproteobacteria</taxon>
        <taxon>Campylobacterales</taxon>
        <taxon>Helicobacteraceae</taxon>
        <taxon>Helicobacter</taxon>
    </lineage>
</organism>
<reference evidence="2 3" key="1">
    <citation type="submission" date="2018-04" db="EMBL/GenBank/DDBJ databases">
        <title>Novel Campyloabacter and Helicobacter Species and Strains.</title>
        <authorList>
            <person name="Mannion A.J."/>
            <person name="Shen Z."/>
            <person name="Fox J.G."/>
        </authorList>
    </citation>
    <scope>NUCLEOTIDE SEQUENCE [LARGE SCALE GENOMIC DNA]</scope>
    <source>
        <strain evidence="2 3">MIT 99-5101</strain>
    </source>
</reference>
<sequence>MRFWILFIIFLALLAFLAQILSKFHLITRKMRIYIGIFFLLIATSIGIFTFFQDQKEDKINELAQLFLQGKNLVCQIGAQNIETNRTTFNFISGTLTLMGKENSDYHRKTIPLKSCKLNNAESH</sequence>
<dbReference type="OrthoDB" id="5325519at2"/>
<keyword evidence="3" id="KW-1185">Reference proteome</keyword>
<proteinExistence type="predicted"/>
<dbReference type="GeneID" id="82536168"/>
<dbReference type="Proteomes" id="UP000256650">
    <property type="component" value="Unassembled WGS sequence"/>
</dbReference>
<gene>
    <name evidence="2" type="ORF">CQA43_07720</name>
</gene>
<evidence type="ECO:0000313" key="2">
    <source>
        <dbReference type="EMBL" id="RDU62183.1"/>
    </source>
</evidence>
<dbReference type="RefSeq" id="WP_115552017.1">
    <property type="nucleotide sequence ID" value="NZ_CAONBV010000037.1"/>
</dbReference>
<keyword evidence="1" id="KW-0812">Transmembrane</keyword>
<dbReference type="EMBL" id="NXLS01000008">
    <property type="protein sequence ID" value="RDU62183.1"/>
    <property type="molecule type" value="Genomic_DNA"/>
</dbReference>
<keyword evidence="1" id="KW-0472">Membrane</keyword>
<keyword evidence="1" id="KW-1133">Transmembrane helix</keyword>
<name>A0A3D8IAI4_9HELI</name>
<protein>
    <submittedName>
        <fullName evidence="2">Uncharacterized protein</fullName>
    </submittedName>
</protein>
<evidence type="ECO:0000256" key="1">
    <source>
        <dbReference type="SAM" id="Phobius"/>
    </source>
</evidence>